<protein>
    <recommendedName>
        <fullName evidence="2 7">DNA repair protein RecO</fullName>
    </recommendedName>
    <alternativeName>
        <fullName evidence="6 7">Recombination protein O</fullName>
    </alternativeName>
</protein>
<dbReference type="RefSeq" id="WP_085835119.1">
    <property type="nucleotide sequence ID" value="NZ_FWFS01000001.1"/>
</dbReference>
<dbReference type="HAMAP" id="MF_00201">
    <property type="entry name" value="RecO"/>
    <property type="match status" value="1"/>
</dbReference>
<dbReference type="EMBL" id="FWFS01000001">
    <property type="protein sequence ID" value="SLN18268.1"/>
    <property type="molecule type" value="Genomic_DNA"/>
</dbReference>
<feature type="domain" description="DNA replication/recombination mediator RecO N-terminal" evidence="8">
    <location>
        <begin position="1"/>
        <end position="76"/>
    </location>
</feature>
<dbReference type="Gene3D" id="1.20.1440.120">
    <property type="entry name" value="Recombination protein O, C-terminal domain"/>
    <property type="match status" value="1"/>
</dbReference>
<dbReference type="SUPFAM" id="SSF50249">
    <property type="entry name" value="Nucleic acid-binding proteins"/>
    <property type="match status" value="1"/>
</dbReference>
<comment type="similarity">
    <text evidence="1 7">Belongs to the RecO family.</text>
</comment>
<evidence type="ECO:0000313" key="9">
    <source>
        <dbReference type="EMBL" id="SLN18268.1"/>
    </source>
</evidence>
<sequence length="251" mass="27647">MIEWRDEGVVLSVRKHGETSVLLEVFTQTRGRCTGILRGGVSRKMAPHIQPGAQVALVWKARLEDHLGHFSVEPLRSRAQVLEDPLALAALTSMTALLTQLLPEREAHSYLYVDTQKVLDRLGRDAHWPLSYLNWETALLEEMGYGLDLSRCAVTGSRDDLAFVSPRTGRAVSRRGAGDWADKLLPLPQCLLGQAPLDYIDIARGLKTTGHFIARLAGELGDKPMPAARDRFLDRITRKGSGPSGEEAGGF</sequence>
<dbReference type="GO" id="GO:0043590">
    <property type="term" value="C:bacterial nucleoid"/>
    <property type="evidence" value="ECO:0007669"/>
    <property type="project" value="TreeGrafter"/>
</dbReference>
<evidence type="ECO:0000313" key="10">
    <source>
        <dbReference type="Proteomes" id="UP000193862"/>
    </source>
</evidence>
<evidence type="ECO:0000256" key="3">
    <source>
        <dbReference type="ARBA" id="ARBA00022763"/>
    </source>
</evidence>
<accession>A0A1Y5RK51</accession>
<comment type="function">
    <text evidence="7">Involved in DNA repair and RecF pathway recombination.</text>
</comment>
<evidence type="ECO:0000256" key="6">
    <source>
        <dbReference type="ARBA" id="ARBA00033409"/>
    </source>
</evidence>
<dbReference type="GO" id="GO:0006310">
    <property type="term" value="P:DNA recombination"/>
    <property type="evidence" value="ECO:0007669"/>
    <property type="project" value="UniProtKB-UniRule"/>
</dbReference>
<dbReference type="InterPro" id="IPR022572">
    <property type="entry name" value="DNA_rep/recomb_RecO_N"/>
</dbReference>
<evidence type="ECO:0000256" key="4">
    <source>
        <dbReference type="ARBA" id="ARBA00023172"/>
    </source>
</evidence>
<dbReference type="Pfam" id="PF11967">
    <property type="entry name" value="RecO_N"/>
    <property type="match status" value="1"/>
</dbReference>
<evidence type="ECO:0000256" key="1">
    <source>
        <dbReference type="ARBA" id="ARBA00007452"/>
    </source>
</evidence>
<dbReference type="InterPro" id="IPR003717">
    <property type="entry name" value="RecO"/>
</dbReference>
<proteinExistence type="inferred from homology"/>
<organism evidence="9 10">
    <name type="scientific">Aquimixticola soesokkakensis</name>
    <dbReference type="NCBI Taxonomy" id="1519096"/>
    <lineage>
        <taxon>Bacteria</taxon>
        <taxon>Pseudomonadati</taxon>
        <taxon>Pseudomonadota</taxon>
        <taxon>Alphaproteobacteria</taxon>
        <taxon>Rhodobacterales</taxon>
        <taxon>Paracoccaceae</taxon>
        <taxon>Aquimixticola</taxon>
    </lineage>
</organism>
<keyword evidence="10" id="KW-1185">Reference proteome</keyword>
<evidence type="ECO:0000259" key="8">
    <source>
        <dbReference type="Pfam" id="PF11967"/>
    </source>
</evidence>
<gene>
    <name evidence="7 9" type="primary">recO</name>
    <name evidence="9" type="ORF">AQS8620_00392</name>
</gene>
<dbReference type="Proteomes" id="UP000193862">
    <property type="component" value="Unassembled WGS sequence"/>
</dbReference>
<dbReference type="InterPro" id="IPR037278">
    <property type="entry name" value="ARFGAP/RecO"/>
</dbReference>
<dbReference type="SUPFAM" id="SSF57863">
    <property type="entry name" value="ArfGap/RecO-like zinc finger"/>
    <property type="match status" value="1"/>
</dbReference>
<evidence type="ECO:0000256" key="2">
    <source>
        <dbReference type="ARBA" id="ARBA00021310"/>
    </source>
</evidence>
<evidence type="ECO:0000256" key="5">
    <source>
        <dbReference type="ARBA" id="ARBA00023204"/>
    </source>
</evidence>
<dbReference type="Pfam" id="PF02565">
    <property type="entry name" value="RecO_C"/>
    <property type="match status" value="1"/>
</dbReference>
<dbReference type="NCBIfam" id="TIGR00613">
    <property type="entry name" value="reco"/>
    <property type="match status" value="1"/>
</dbReference>
<dbReference type="PANTHER" id="PTHR33991">
    <property type="entry name" value="DNA REPAIR PROTEIN RECO"/>
    <property type="match status" value="1"/>
</dbReference>
<reference evidence="9 10" key="1">
    <citation type="submission" date="2017-03" db="EMBL/GenBank/DDBJ databases">
        <authorList>
            <person name="Afonso C.L."/>
            <person name="Miller P.J."/>
            <person name="Scott M.A."/>
            <person name="Spackman E."/>
            <person name="Goraichik I."/>
            <person name="Dimitrov K.M."/>
            <person name="Suarez D.L."/>
            <person name="Swayne D.E."/>
        </authorList>
    </citation>
    <scope>NUCLEOTIDE SEQUENCE [LARGE SCALE GENOMIC DNA]</scope>
    <source>
        <strain evidence="9 10">CECT 8620</strain>
    </source>
</reference>
<dbReference type="PANTHER" id="PTHR33991:SF1">
    <property type="entry name" value="DNA REPAIR PROTEIN RECO"/>
    <property type="match status" value="1"/>
</dbReference>
<dbReference type="InterPro" id="IPR012340">
    <property type="entry name" value="NA-bd_OB-fold"/>
</dbReference>
<evidence type="ECO:0000256" key="7">
    <source>
        <dbReference type="HAMAP-Rule" id="MF_00201"/>
    </source>
</evidence>
<dbReference type="GO" id="GO:0006302">
    <property type="term" value="P:double-strand break repair"/>
    <property type="evidence" value="ECO:0007669"/>
    <property type="project" value="TreeGrafter"/>
</dbReference>
<keyword evidence="5 7" id="KW-0234">DNA repair</keyword>
<dbReference type="OrthoDB" id="9804792at2"/>
<name>A0A1Y5RK51_9RHOB</name>
<dbReference type="AlphaFoldDB" id="A0A1Y5RK51"/>
<keyword evidence="4 7" id="KW-0233">DNA recombination</keyword>
<dbReference type="InterPro" id="IPR042242">
    <property type="entry name" value="RecO_C"/>
</dbReference>
<keyword evidence="3 7" id="KW-0227">DNA damage</keyword>
<dbReference type="Gene3D" id="2.40.50.140">
    <property type="entry name" value="Nucleic acid-binding proteins"/>
    <property type="match status" value="1"/>
</dbReference>